<evidence type="ECO:0000313" key="2">
    <source>
        <dbReference type="EMBL" id="RLP78060.1"/>
    </source>
</evidence>
<accession>A0A3L7AE32</accession>
<dbReference type="AlphaFoldDB" id="A0A3L7AE32"/>
<keyword evidence="1" id="KW-0812">Transmembrane</keyword>
<comment type="caution">
    <text evidence="2">The sequence shown here is derived from an EMBL/GenBank/DDBJ whole genome shotgun (WGS) entry which is preliminary data.</text>
</comment>
<reference evidence="2 3" key="1">
    <citation type="submission" date="2018-10" db="EMBL/GenBank/DDBJ databases">
        <authorList>
            <person name="Li J."/>
        </authorList>
    </citation>
    <scope>NUCLEOTIDE SEQUENCE [LARGE SCALE GENOMIC DNA]</scope>
    <source>
        <strain evidence="2 3">IF 016277</strain>
    </source>
</reference>
<organism evidence="2 3">
    <name type="scientific">Mycetocola tolaasinivorans</name>
    <dbReference type="NCBI Taxonomy" id="76635"/>
    <lineage>
        <taxon>Bacteria</taxon>
        <taxon>Bacillati</taxon>
        <taxon>Actinomycetota</taxon>
        <taxon>Actinomycetes</taxon>
        <taxon>Micrococcales</taxon>
        <taxon>Microbacteriaceae</taxon>
        <taxon>Mycetocola</taxon>
    </lineage>
</organism>
<dbReference type="Proteomes" id="UP000272503">
    <property type="component" value="Unassembled WGS sequence"/>
</dbReference>
<evidence type="ECO:0000313" key="3">
    <source>
        <dbReference type="Proteomes" id="UP000272503"/>
    </source>
</evidence>
<keyword evidence="1" id="KW-1133">Transmembrane helix</keyword>
<name>A0A3L7AE32_9MICO</name>
<dbReference type="EMBL" id="RCUX01000001">
    <property type="protein sequence ID" value="RLP78060.1"/>
    <property type="molecule type" value="Genomic_DNA"/>
</dbReference>
<feature type="transmembrane region" description="Helical" evidence="1">
    <location>
        <begin position="45"/>
        <end position="69"/>
    </location>
</feature>
<gene>
    <name evidence="2" type="ORF">D9V32_01675</name>
</gene>
<proteinExistence type="predicted"/>
<keyword evidence="1" id="KW-0472">Membrane</keyword>
<evidence type="ECO:0008006" key="4">
    <source>
        <dbReference type="Google" id="ProtNLM"/>
    </source>
</evidence>
<dbReference type="RefSeq" id="WP_121647151.1">
    <property type="nucleotide sequence ID" value="NZ_RCUX01000001.1"/>
</dbReference>
<protein>
    <recommendedName>
        <fullName evidence="4">Cell division protein FtsL</fullName>
    </recommendedName>
</protein>
<dbReference type="OrthoDB" id="4792842at2"/>
<keyword evidence="3" id="KW-1185">Reference proteome</keyword>
<sequence length="197" mass="20047">MSENLARNDFAWDLTAAPAEAPSRGRERPLRVVAPGTRAAAKPKLLYAFVALGAIGAIVLTQILLSVGLSQGAYELNSLQRDHRELGWQSQAIGTDLAAISSPQYIAANAEALGMTFGGAPAYISLKTGEVLGTPAVAGQPGSVKQAPSSVVQNRMLQGAAIATTGGEVVINSGAANAPVTPGIVSLDAGLPAPKTH</sequence>
<evidence type="ECO:0000256" key="1">
    <source>
        <dbReference type="SAM" id="Phobius"/>
    </source>
</evidence>